<dbReference type="InterPro" id="IPR051716">
    <property type="entry name" value="Plant_RL_S/T_kinase"/>
</dbReference>
<dbReference type="PANTHER" id="PTHR48053:SF126">
    <property type="entry name" value="MDIS1-INTERACTING RECEPTOR LIKE KINASE 2-LIKE ISOFORM X1"/>
    <property type="match status" value="1"/>
</dbReference>
<evidence type="ECO:0000256" key="20">
    <source>
        <dbReference type="PROSITE-ProRule" id="PRU10141"/>
    </source>
</evidence>
<dbReference type="InterPro" id="IPR000719">
    <property type="entry name" value="Prot_kinase_dom"/>
</dbReference>
<dbReference type="Pfam" id="PF23598">
    <property type="entry name" value="LRR_14"/>
    <property type="match status" value="1"/>
</dbReference>
<evidence type="ECO:0000256" key="18">
    <source>
        <dbReference type="ARBA" id="ARBA00047899"/>
    </source>
</evidence>
<dbReference type="Pfam" id="PF00560">
    <property type="entry name" value="LRR_1"/>
    <property type="match status" value="4"/>
</dbReference>
<keyword evidence="24" id="KW-1185">Reference proteome</keyword>
<comment type="subcellular location">
    <subcellularLocation>
        <location evidence="1">Cell membrane</location>
    </subcellularLocation>
    <subcellularLocation>
        <location evidence="2">Membrane</location>
        <topology evidence="2">Single-pass type I membrane protein</topology>
    </subcellularLocation>
</comment>
<dbReference type="InterPro" id="IPR003591">
    <property type="entry name" value="Leu-rich_rpt_typical-subtyp"/>
</dbReference>
<accession>A0A2H5Q8L0</accession>
<dbReference type="EC" id="2.7.11.1" evidence="3"/>
<keyword evidence="6" id="KW-0433">Leucine-rich repeat</keyword>
<dbReference type="FunFam" id="3.80.10.10:FF:000095">
    <property type="entry name" value="LRR receptor-like serine/threonine-protein kinase GSO1"/>
    <property type="match status" value="1"/>
</dbReference>
<dbReference type="AlphaFoldDB" id="A0A2H5Q8L0"/>
<evidence type="ECO:0000313" key="23">
    <source>
        <dbReference type="EMBL" id="GAY60986.1"/>
    </source>
</evidence>
<dbReference type="GO" id="GO:0009653">
    <property type="term" value="P:anatomical structure morphogenesis"/>
    <property type="evidence" value="ECO:0007669"/>
    <property type="project" value="UniProtKB-ARBA"/>
</dbReference>
<keyword evidence="7" id="KW-0808">Transferase</keyword>
<dbReference type="PROSITE" id="PS51450">
    <property type="entry name" value="LRR"/>
    <property type="match status" value="1"/>
</dbReference>
<evidence type="ECO:0000256" key="6">
    <source>
        <dbReference type="ARBA" id="ARBA00022614"/>
    </source>
</evidence>
<evidence type="ECO:0000256" key="13">
    <source>
        <dbReference type="ARBA" id="ARBA00022840"/>
    </source>
</evidence>
<evidence type="ECO:0000256" key="17">
    <source>
        <dbReference type="ARBA" id="ARBA00023180"/>
    </source>
</evidence>
<evidence type="ECO:0000256" key="7">
    <source>
        <dbReference type="ARBA" id="ARBA00022679"/>
    </source>
</evidence>
<dbReference type="GO" id="GO:0099402">
    <property type="term" value="P:plant organ development"/>
    <property type="evidence" value="ECO:0007669"/>
    <property type="project" value="UniProtKB-ARBA"/>
</dbReference>
<evidence type="ECO:0000256" key="12">
    <source>
        <dbReference type="ARBA" id="ARBA00022777"/>
    </source>
</evidence>
<dbReference type="PROSITE" id="PS50011">
    <property type="entry name" value="PROTEIN_KINASE_DOM"/>
    <property type="match status" value="1"/>
</dbReference>
<evidence type="ECO:0000256" key="4">
    <source>
        <dbReference type="ARBA" id="ARBA00022527"/>
    </source>
</evidence>
<keyword evidence="13 20" id="KW-0067">ATP-binding</keyword>
<dbReference type="InterPro" id="IPR055414">
    <property type="entry name" value="LRR_R13L4/SHOC2-like"/>
</dbReference>
<evidence type="ECO:0000256" key="19">
    <source>
        <dbReference type="ARBA" id="ARBA00048679"/>
    </source>
</evidence>
<dbReference type="SMART" id="SM00369">
    <property type="entry name" value="LRR_TYP"/>
    <property type="match status" value="6"/>
</dbReference>
<gene>
    <name evidence="23" type="ORF">CUMW_206360</name>
</gene>
<keyword evidence="4" id="KW-0723">Serine/threonine-protein kinase</keyword>
<dbReference type="InterPro" id="IPR001611">
    <property type="entry name" value="Leu-rich_rpt"/>
</dbReference>
<keyword evidence="11 20" id="KW-0547">Nucleotide-binding</keyword>
<dbReference type="SUPFAM" id="SSF56112">
    <property type="entry name" value="Protein kinase-like (PK-like)"/>
    <property type="match status" value="1"/>
</dbReference>
<evidence type="ECO:0000256" key="14">
    <source>
        <dbReference type="ARBA" id="ARBA00022989"/>
    </source>
</evidence>
<evidence type="ECO:0000256" key="10">
    <source>
        <dbReference type="ARBA" id="ARBA00022737"/>
    </source>
</evidence>
<dbReference type="FunFam" id="1.10.510.10:FF:000445">
    <property type="entry name" value="MDIS1-interacting receptor like kinase 2"/>
    <property type="match status" value="1"/>
</dbReference>
<feature type="binding site" evidence="20">
    <location>
        <position position="533"/>
    </location>
    <ligand>
        <name>ATP</name>
        <dbReference type="ChEBI" id="CHEBI:30616"/>
    </ligand>
</feature>
<evidence type="ECO:0000256" key="16">
    <source>
        <dbReference type="ARBA" id="ARBA00023170"/>
    </source>
</evidence>
<dbReference type="PANTHER" id="PTHR48053">
    <property type="entry name" value="LEUCINE RICH REPEAT FAMILY PROTEIN, EXPRESSED"/>
    <property type="match status" value="1"/>
</dbReference>
<feature type="transmembrane region" description="Helical" evidence="21">
    <location>
        <begin position="442"/>
        <end position="465"/>
    </location>
</feature>
<keyword evidence="15 21" id="KW-0472">Membrane</keyword>
<evidence type="ECO:0000256" key="1">
    <source>
        <dbReference type="ARBA" id="ARBA00004236"/>
    </source>
</evidence>
<dbReference type="InterPro" id="IPR011009">
    <property type="entry name" value="Kinase-like_dom_sf"/>
</dbReference>
<evidence type="ECO:0000256" key="8">
    <source>
        <dbReference type="ARBA" id="ARBA00022692"/>
    </source>
</evidence>
<dbReference type="STRING" id="55188.A0A2H5Q8L0"/>
<feature type="domain" description="Protein kinase" evidence="22">
    <location>
        <begin position="505"/>
        <end position="774"/>
    </location>
</feature>
<dbReference type="GO" id="GO:0005524">
    <property type="term" value="F:ATP binding"/>
    <property type="evidence" value="ECO:0007669"/>
    <property type="project" value="UniProtKB-UniRule"/>
</dbReference>
<evidence type="ECO:0000256" key="2">
    <source>
        <dbReference type="ARBA" id="ARBA00004479"/>
    </source>
</evidence>
<evidence type="ECO:0000256" key="11">
    <source>
        <dbReference type="ARBA" id="ARBA00022741"/>
    </source>
</evidence>
<keyword evidence="10" id="KW-0677">Repeat</keyword>
<proteinExistence type="predicted"/>
<dbReference type="PRINTS" id="PR00019">
    <property type="entry name" value="LEURICHRPT"/>
</dbReference>
<evidence type="ECO:0000256" key="21">
    <source>
        <dbReference type="SAM" id="Phobius"/>
    </source>
</evidence>
<evidence type="ECO:0000256" key="15">
    <source>
        <dbReference type="ARBA" id="ARBA00023136"/>
    </source>
</evidence>
<dbReference type="FunFam" id="3.30.200.20:FF:000309">
    <property type="entry name" value="Leucine-rich repeat receptor protein kinase MSP1"/>
    <property type="match status" value="1"/>
</dbReference>
<dbReference type="FunFam" id="3.80.10.10:FF:000400">
    <property type="entry name" value="Nuclear pore complex protein NUP107"/>
    <property type="match status" value="1"/>
</dbReference>
<keyword evidence="17" id="KW-0325">Glycoprotein</keyword>
<dbReference type="Proteomes" id="UP000236630">
    <property type="component" value="Unassembled WGS sequence"/>
</dbReference>
<dbReference type="InterPro" id="IPR017441">
    <property type="entry name" value="Protein_kinase_ATP_BS"/>
</dbReference>
<dbReference type="Gene3D" id="3.30.200.20">
    <property type="entry name" value="Phosphorylase Kinase, domain 1"/>
    <property type="match status" value="1"/>
</dbReference>
<keyword evidence="12" id="KW-0418">Kinase</keyword>
<evidence type="ECO:0000313" key="24">
    <source>
        <dbReference type="Proteomes" id="UP000236630"/>
    </source>
</evidence>
<keyword evidence="14 21" id="KW-1133">Transmembrane helix</keyword>
<evidence type="ECO:0000259" key="22">
    <source>
        <dbReference type="PROSITE" id="PS50011"/>
    </source>
</evidence>
<dbReference type="SUPFAM" id="SSF52058">
    <property type="entry name" value="L domain-like"/>
    <property type="match status" value="1"/>
</dbReference>
<dbReference type="PROSITE" id="PS00109">
    <property type="entry name" value="PROTEIN_KINASE_TYR"/>
    <property type="match status" value="1"/>
</dbReference>
<dbReference type="Gene3D" id="3.80.10.10">
    <property type="entry name" value="Ribonuclease Inhibitor"/>
    <property type="match status" value="3"/>
</dbReference>
<dbReference type="PROSITE" id="PS00107">
    <property type="entry name" value="PROTEIN_KINASE_ATP"/>
    <property type="match status" value="1"/>
</dbReference>
<reference evidence="23 24" key="1">
    <citation type="journal article" date="2017" name="Front. Genet.">
        <title>Draft sequencing of the heterozygous diploid genome of Satsuma (Citrus unshiu Marc.) using a hybrid assembly approach.</title>
        <authorList>
            <person name="Shimizu T."/>
            <person name="Tanizawa Y."/>
            <person name="Mochizuki T."/>
            <person name="Nagasaki H."/>
            <person name="Yoshioka T."/>
            <person name="Toyoda A."/>
            <person name="Fujiyama A."/>
            <person name="Kaminuma E."/>
            <person name="Nakamura Y."/>
        </authorList>
    </citation>
    <scope>NUCLEOTIDE SEQUENCE [LARGE SCALE GENOMIC DNA]</scope>
    <source>
        <strain evidence="24">cv. Miyagawa wase</strain>
    </source>
</reference>
<comment type="caution">
    <text evidence="23">The sequence shown here is derived from an EMBL/GenBank/DDBJ whole genome shotgun (WGS) entry which is preliminary data.</text>
</comment>
<dbReference type="GO" id="GO:0004674">
    <property type="term" value="F:protein serine/threonine kinase activity"/>
    <property type="evidence" value="ECO:0007669"/>
    <property type="project" value="UniProtKB-KW"/>
</dbReference>
<keyword evidence="8 21" id="KW-0812">Transmembrane</keyword>
<keyword evidence="16" id="KW-0675">Receptor</keyword>
<dbReference type="Pfam" id="PF00069">
    <property type="entry name" value="Pkinase"/>
    <property type="match status" value="1"/>
</dbReference>
<evidence type="ECO:0000256" key="9">
    <source>
        <dbReference type="ARBA" id="ARBA00022729"/>
    </source>
</evidence>
<evidence type="ECO:0000256" key="5">
    <source>
        <dbReference type="ARBA" id="ARBA00022553"/>
    </source>
</evidence>
<dbReference type="GO" id="GO:0005886">
    <property type="term" value="C:plasma membrane"/>
    <property type="evidence" value="ECO:0007669"/>
    <property type="project" value="UniProtKB-SubCell"/>
</dbReference>
<dbReference type="EMBL" id="BDQV01000254">
    <property type="protein sequence ID" value="GAY60986.1"/>
    <property type="molecule type" value="Genomic_DNA"/>
</dbReference>
<comment type="catalytic activity">
    <reaction evidence="18">
        <text>L-threonyl-[protein] + ATP = O-phospho-L-threonyl-[protein] + ADP + H(+)</text>
        <dbReference type="Rhea" id="RHEA:46608"/>
        <dbReference type="Rhea" id="RHEA-COMP:11060"/>
        <dbReference type="Rhea" id="RHEA-COMP:11605"/>
        <dbReference type="ChEBI" id="CHEBI:15378"/>
        <dbReference type="ChEBI" id="CHEBI:30013"/>
        <dbReference type="ChEBI" id="CHEBI:30616"/>
        <dbReference type="ChEBI" id="CHEBI:61977"/>
        <dbReference type="ChEBI" id="CHEBI:456216"/>
        <dbReference type="EC" id="2.7.11.1"/>
    </reaction>
</comment>
<evidence type="ECO:0000256" key="3">
    <source>
        <dbReference type="ARBA" id="ARBA00012513"/>
    </source>
</evidence>
<comment type="catalytic activity">
    <reaction evidence="19">
        <text>L-seryl-[protein] + ATP = O-phospho-L-seryl-[protein] + ADP + H(+)</text>
        <dbReference type="Rhea" id="RHEA:17989"/>
        <dbReference type="Rhea" id="RHEA-COMP:9863"/>
        <dbReference type="Rhea" id="RHEA-COMP:11604"/>
        <dbReference type="ChEBI" id="CHEBI:15378"/>
        <dbReference type="ChEBI" id="CHEBI:29999"/>
        <dbReference type="ChEBI" id="CHEBI:30616"/>
        <dbReference type="ChEBI" id="CHEBI:83421"/>
        <dbReference type="ChEBI" id="CHEBI:456216"/>
        <dbReference type="EC" id="2.7.11.1"/>
    </reaction>
</comment>
<dbReference type="InterPro" id="IPR008266">
    <property type="entry name" value="Tyr_kinase_AS"/>
</dbReference>
<protein>
    <recommendedName>
        <fullName evidence="3">non-specific serine/threonine protein kinase</fullName>
        <ecNumber evidence="3">2.7.11.1</ecNumber>
    </recommendedName>
</protein>
<name>A0A2H5Q8L0_CITUN</name>
<organism evidence="23 24">
    <name type="scientific">Citrus unshiu</name>
    <name type="common">Satsuma mandarin</name>
    <name type="synonym">Citrus nobilis var. unshiu</name>
    <dbReference type="NCBI Taxonomy" id="55188"/>
    <lineage>
        <taxon>Eukaryota</taxon>
        <taxon>Viridiplantae</taxon>
        <taxon>Streptophyta</taxon>
        <taxon>Embryophyta</taxon>
        <taxon>Tracheophyta</taxon>
        <taxon>Spermatophyta</taxon>
        <taxon>Magnoliopsida</taxon>
        <taxon>eudicotyledons</taxon>
        <taxon>Gunneridae</taxon>
        <taxon>Pentapetalae</taxon>
        <taxon>rosids</taxon>
        <taxon>malvids</taxon>
        <taxon>Sapindales</taxon>
        <taxon>Rutaceae</taxon>
        <taxon>Aurantioideae</taxon>
        <taxon>Citrus</taxon>
    </lineage>
</organism>
<sequence>MMLNMVLSFCIARVFVIGATLLVCVSYFGATTDDICVAAFELEREALVNSSWWSNLIDSNSSDHCKLDGVTCNTARSIIEINLPEKKLKGELSQFNFSCFPGLESLSLRFNYLFGSIPSQVGALSKLRYLDFSFNNLTGSIPPELGSLRNLEVLNLKGNNLNGAIPSSLCQLTKLITMALSRNGLHGPIPSAIGDLNNLLILSLDSNKLSGMLHQELGKLKNLVALNVGGNKLMGPIPSTLFRLTNLTYLYLHSNHLNGSIPPEIGNMTGLLKVDMSMNNIEGTIPLELTRLSQLLYLSISSNMLSGQIPITIAGLISLKGLDLSNNKLSGPIPPEIGKCSELRNITLRNNNLSGSIPPEIGLMKLEYLDLSHNKLNGTIPPFLYHRFPLDLSYNDLEGEIPDYFRDSPFKVYGNQGICYFSACSTLHTPTPSKSKSLVLRVLNIILPITACVIFLTLAFIVFLLNKNEIAKLMTGPTKSGDVFSIWNYDGRIAFEDIIKATEDFDIKYCIGTGGYGSVYKAQLPNGKVVALKKLHRAETEETTFFNSFQNEAHVLSKIAHRNIVKLYGFCLHKKCMFLIYKYMKRGSLFCFLRNDYEAVVLDWTMRVNIIKCVANALSYLHHDCMPSIVHRDISSNNILLNSKLEAFVADFGTARLLDSDSSNRTIVAGTYGYIAPELAYTMVVTEKCDVYSFGVVALEVLMGRHPGELLSSLSSPSSDQKIMLIDVLDPRLSPPVDRMVMQDIVLVTTVALACLHSKPKFRPTMQRVCQEFLTSKIALKMNPEMNLLLLKVLIPSKLSLN</sequence>
<dbReference type="InterPro" id="IPR032675">
    <property type="entry name" value="LRR_dom_sf"/>
</dbReference>
<dbReference type="Gene3D" id="1.10.510.10">
    <property type="entry name" value="Transferase(Phosphotransferase) domain 1"/>
    <property type="match status" value="1"/>
</dbReference>
<keyword evidence="5" id="KW-0597">Phosphoprotein</keyword>
<keyword evidence="9" id="KW-0732">Signal</keyword>